<dbReference type="RefSeq" id="WP_010856782.1">
    <property type="nucleotide sequence ID" value="NZ_AQHR01000115.1"/>
</dbReference>
<dbReference type="OrthoDB" id="5513218at2"/>
<name>R7ZLA2_9BACT</name>
<evidence type="ECO:0000259" key="3">
    <source>
        <dbReference type="PROSITE" id="PS50915"/>
    </source>
</evidence>
<proteinExistence type="inferred from homology"/>
<keyword evidence="5" id="KW-1185">Reference proteome</keyword>
<dbReference type="InterPro" id="IPR001064">
    <property type="entry name" value="Beta/gamma_crystallin"/>
</dbReference>
<evidence type="ECO:0000256" key="2">
    <source>
        <dbReference type="ARBA" id="ARBA00022737"/>
    </source>
</evidence>
<dbReference type="InterPro" id="IPR011024">
    <property type="entry name" value="G_crystallin-like"/>
</dbReference>
<dbReference type="STRING" id="1232681.ADIS_4671"/>
<comment type="similarity">
    <text evidence="1">Belongs to the beta/gamma-crystallin family.</text>
</comment>
<gene>
    <name evidence="4" type="ORF">ADIS_4671</name>
</gene>
<dbReference type="Gene3D" id="2.60.20.10">
    <property type="entry name" value="Crystallins"/>
    <property type="match status" value="1"/>
</dbReference>
<evidence type="ECO:0000256" key="1">
    <source>
        <dbReference type="ARBA" id="ARBA00009646"/>
    </source>
</evidence>
<comment type="caution">
    <text evidence="4">The sequence shown here is derived from an EMBL/GenBank/DDBJ whole genome shotgun (WGS) entry which is preliminary data.</text>
</comment>
<keyword evidence="2" id="KW-0677">Repeat</keyword>
<protein>
    <recommendedName>
        <fullName evidence="3">Beta/gamma crystallin 'Greek key' domain-containing protein</fullName>
    </recommendedName>
</protein>
<accession>R7ZLA2</accession>
<evidence type="ECO:0000313" key="4">
    <source>
        <dbReference type="EMBL" id="EON74876.1"/>
    </source>
</evidence>
<dbReference type="SMART" id="SM00247">
    <property type="entry name" value="XTALbg"/>
    <property type="match status" value="1"/>
</dbReference>
<dbReference type="PROSITE" id="PS50915">
    <property type="entry name" value="CRYSTALLIN_BETA_GAMMA"/>
    <property type="match status" value="2"/>
</dbReference>
<evidence type="ECO:0000313" key="5">
    <source>
        <dbReference type="Proteomes" id="UP000013909"/>
    </source>
</evidence>
<organism evidence="4 5">
    <name type="scientific">Lunatimonas lonarensis</name>
    <dbReference type="NCBI Taxonomy" id="1232681"/>
    <lineage>
        <taxon>Bacteria</taxon>
        <taxon>Pseudomonadati</taxon>
        <taxon>Bacteroidota</taxon>
        <taxon>Cytophagia</taxon>
        <taxon>Cytophagales</taxon>
        <taxon>Cyclobacteriaceae</taxon>
    </lineage>
</organism>
<dbReference type="Proteomes" id="UP000013909">
    <property type="component" value="Unassembled WGS sequence"/>
</dbReference>
<feature type="domain" description="Beta/gamma crystallin 'Greek key'" evidence="3">
    <location>
        <begin position="1993"/>
        <end position="2031"/>
    </location>
</feature>
<sequence>MPNINQPNFQPTLRDKLQAFKAGLTNSFQNPQEFLSILTSLGWELPVANTPFTPEILQQVGLVTQEIDDLLELFSNHDEVVTPDTVLSKITGIQEALKPLFRLILDYTGLPVPVQDRLETVEQRFAAELWNYLLLEFLNNEFHLYYLLGESLKFVQEQTFPATFLDPDDLNYLIRREINKKQLLIVEELQALPDPYRSLVREGAALANTGINFIIDLLDQKYSELMEAWNQLPVGHRLFGTIVHFDESRVRLLGGSKLLLPSEDAGEIVFEQAANTYPKLKISSMGWELIRNQGLRDEDGTLPIIHEDWGSLTFLPFHRGSEEMDAPGCYLYEKEEKFMVSITGGFEVTLDASLISKRDGDHVQVTSKGTFHLEDGKPSQLTLDETIVSGEFHVEGSGGVKIKNAELAIEEATLPTDTDDHLLPFIVRVSGQLVFPKRGSKLDVLCRFGKDLFEFKSEGKLHLGDGIWLFPISEQTPILSLVSKSEEAFDFSVNGIFKVPYINDSTKDITVRGQLKLKKAVPTVGSENPTAASEANDEEEEKTWIIEIFHAETFGENLDSVFPGNIKLNNLGVAITYEDNKFNARLKGAVELINDQHIRFESDLQFPDQEDPTRIEWKATLDVEKLNFFNRLWIESGKLSVEIATKPERGSLQIIEANAGILPKLQDANVTKLEDFSVIVKDVSLAIRHEPTQEEVELTAGVLQFPNNFKASDSEDLEVAIGSTPLTFTVQNGNLVYSGSLSIVNFTLEFPSEQVSDTALTFTVNAADFVFNGTEATASFQKASGNLKIPIAGRPNIELGFAELRWDFRSVPEAILYLRQNIDFDLGGDFRISLLGSTSSSGNRTSLTLGRNQQNQPSFRLQGAMNFHIPSSMLCEENGDSLFLGATGVVSWDLITPPAVSLEELRIGGTFRLGGASGVRIVNGEISASGIPNMLAHSRQKPFKLDLGGKLFLGDGGPGLGLKDASFVFVGERIPIFDIQGFSLYPGEELLSVVEQLPLKVEAAGIEFEEDLPLPRKIAPTNIRVNLTAGLEIPLPLGGTLGGKVEGISIRFNQEGIPVKRDGTPGIEIEGIQFGIDNFIAGPASLTGMVYLGGLDKPEDLFFAGKVGAKISDAGATALLAIGTRGPRGMCLEANAGPAGIVLPFGFLITGAQGGIIFPNLDGKVSNADPCDIRTYVRLNESGIPERTTQNPIPRPEVPDDETVILEESVSDPLAFDCPSGPCPPPAISILSQPHPDRRRYPDRVILKFTSIDERTLNSFGITPQFFNQLGLTTPPEIAEAAVGNLFDLIEQGFPDVNSLPLDTEKKALVSDKINQMKADTRALLTNTFAEAITIALGGNQSVYEAVKELAYAGIPSPETTLKLTGTFSHAAVSTFLSITGGFSISSVMLPLPVPLISSVGILGAVNVLGIPMGTARVFLNTTDSQGNPLLIPTMCGELAASIGPVSFGQLKFFFKADGLADGLMNAVSVFAEKLTGPIIREIFGVLDEQLLSNFDENNLLAFFEHLSPGQLANFVGALMSLPPEKISPDIRECIRLLVINSWNSFNPTFTMCGQAQPKIFGFPLGGELTSTQVNITKTSFAAQLGISPSFILRQMYGGIFPAYDRASLGMGFGLPDPVALLDKMLFTDRNSMAQLDAYLKDGVSHVLENATMTLQYELNPFGLKFADAQARILMPDLVNHPVYIGNRWMRPESRSDKKYLSRKDLLIKMQESNVLASILWKGSKEDMEKLSAGGTHELSLKAYFPHGGFLGAASISLPVVLLEGIPMALFSKVFDPGTDLLERFSAVTTVFEEYLLKMDDVGKMAFYIPLPNPPSLTIAGASPDPLSIVRKMQDGRINLNTVAIGEILSVEEAFFEGTIDNARILGIPIFEASVTAYGPDRNAGKAGIFEIIAKVPKNSWMSSFVDSAEFRFVLSQTPTRPIDEYFKEILDLIEYHHKQPRIGLGSPQIILYTGEDFQGQERKLRLGDYRTQQLGIGDNALKSIQIPENSGLKVILYEDDNFSGRSIILTGSMTGLGNFKDLVSSIRVVRSNPLENLQELFVQGLPKLSMMAEINRLRIPAPLDQIFKVRANASLKVQAYSPFYDPGAVGADMESQLKRNGGIYFEFKGDFDAGGIFKVTNAKFEIAVLPFSDSALLPKMVSRLSVNHLDMPLGLPKLEKVSVSINTLPEKNENFVEAQGIISFIPLGLLRLVPLAGNSIAGKLLISDFNPKGRFFLSLSSIKVADQGFMRSDFEMFGQTPKMPFTISSHAVWSAQASGSRVKLFVGNAEIIRIQSNVSFSAACTGVGFDQVRLRVHLPGSVTIQSFPGNDALKRQLTLGNQGQTVLEIANDGTFSVSAVSPAFVFGILIISGLNRSNLSLTLSNSGFTLNSGGELHLQELTTTPYRVTSLQINTNATFNLSVEGGVIGVAGFFNISGGSLAASRNAQGTISMAVQSPTFRIFPGTTFENNYQVGSLQIQSNGNFDFNLTRQSFLIRNLISGTVSLRVSKTRSNYRLELADASLRLTPLGFDVNGSVNITKDEVKAELESKTFSVSGLIEITPSNWQLEWTKGQSFTFEGLSPNVKILGRDINPSTRLIFSASSNGSFEVSFGTSQSMTVIPSLVLLAANSQLSLSKNTGGVITLDASGTVSALKNPVTGAWILNHAGAIRLSSGDFKHEIVALRSRTFVDVRLARIFTNNNSRCFLERRRNIFSVQMENIRVWIMGREAALNGSCTSTGAASLSWASDAELTLGPFRLPNRRPSVSMNFLNPSFRVTIPAGKLMGPRVTGFPANGIDIPQISIIGRTGFDLPLTRDFTFNGMSMRSSGTGNSVRLRDSGILAIRNRLSLFGSTANMSLDIQASGVASGHILGTFTIGGFGPFPRFTLSSIRMVYSSSRPNYQFQYTGNHFVHIPILGRRGVRVILRFGSAGPAVPQIDFI</sequence>
<dbReference type="EMBL" id="AQHR01000115">
    <property type="protein sequence ID" value="EON74876.1"/>
    <property type="molecule type" value="Genomic_DNA"/>
</dbReference>
<reference evidence="4 5" key="1">
    <citation type="submission" date="2013-02" db="EMBL/GenBank/DDBJ databases">
        <title>A novel strain isolated from Lonar lake, Maharashtra, India.</title>
        <authorList>
            <person name="Singh A."/>
        </authorList>
    </citation>
    <scope>NUCLEOTIDE SEQUENCE [LARGE SCALE GENOMIC DNA]</scope>
    <source>
        <strain evidence="4 5">AK24</strain>
    </source>
</reference>
<feature type="domain" description="Beta/gamma crystallin 'Greek key'" evidence="3">
    <location>
        <begin position="1948"/>
        <end position="1989"/>
    </location>
</feature>
<dbReference type="SUPFAM" id="SSF49695">
    <property type="entry name" value="gamma-Crystallin-like"/>
    <property type="match status" value="1"/>
</dbReference>